<evidence type="ECO:0000313" key="2">
    <source>
        <dbReference type="EMBL" id="KAH6658166.1"/>
    </source>
</evidence>
<comment type="caution">
    <text evidence="2">The sequence shown here is derived from an EMBL/GenBank/DDBJ whole genome shotgun (WGS) entry which is preliminary data.</text>
</comment>
<evidence type="ECO:0000313" key="3">
    <source>
        <dbReference type="Proteomes" id="UP000758603"/>
    </source>
</evidence>
<gene>
    <name evidence="2" type="ORF">BKA67DRAFT_656385</name>
</gene>
<organism evidence="2 3">
    <name type="scientific">Truncatella angustata</name>
    <dbReference type="NCBI Taxonomy" id="152316"/>
    <lineage>
        <taxon>Eukaryota</taxon>
        <taxon>Fungi</taxon>
        <taxon>Dikarya</taxon>
        <taxon>Ascomycota</taxon>
        <taxon>Pezizomycotina</taxon>
        <taxon>Sordariomycetes</taxon>
        <taxon>Xylariomycetidae</taxon>
        <taxon>Amphisphaeriales</taxon>
        <taxon>Sporocadaceae</taxon>
        <taxon>Truncatella</taxon>
    </lineage>
</organism>
<keyword evidence="3" id="KW-1185">Reference proteome</keyword>
<dbReference type="GeneID" id="70135822"/>
<accession>A0A9P8UTR2</accession>
<evidence type="ECO:0000256" key="1">
    <source>
        <dbReference type="SAM" id="Phobius"/>
    </source>
</evidence>
<dbReference type="Proteomes" id="UP000758603">
    <property type="component" value="Unassembled WGS sequence"/>
</dbReference>
<dbReference type="RefSeq" id="XP_045962400.1">
    <property type="nucleotide sequence ID" value="XM_046106931.1"/>
</dbReference>
<dbReference type="AlphaFoldDB" id="A0A9P8UTR2"/>
<reference evidence="2" key="1">
    <citation type="journal article" date="2021" name="Nat. Commun.">
        <title>Genetic determinants of endophytism in the Arabidopsis root mycobiome.</title>
        <authorList>
            <person name="Mesny F."/>
            <person name="Miyauchi S."/>
            <person name="Thiergart T."/>
            <person name="Pickel B."/>
            <person name="Atanasova L."/>
            <person name="Karlsson M."/>
            <person name="Huettel B."/>
            <person name="Barry K.W."/>
            <person name="Haridas S."/>
            <person name="Chen C."/>
            <person name="Bauer D."/>
            <person name="Andreopoulos W."/>
            <person name="Pangilinan J."/>
            <person name="LaButti K."/>
            <person name="Riley R."/>
            <person name="Lipzen A."/>
            <person name="Clum A."/>
            <person name="Drula E."/>
            <person name="Henrissat B."/>
            <person name="Kohler A."/>
            <person name="Grigoriev I.V."/>
            <person name="Martin F.M."/>
            <person name="Hacquard S."/>
        </authorList>
    </citation>
    <scope>NUCLEOTIDE SEQUENCE</scope>
    <source>
        <strain evidence="2">MPI-SDFR-AT-0073</strain>
    </source>
</reference>
<proteinExistence type="predicted"/>
<name>A0A9P8UTR2_9PEZI</name>
<feature type="transmembrane region" description="Helical" evidence="1">
    <location>
        <begin position="54"/>
        <end position="79"/>
    </location>
</feature>
<keyword evidence="1" id="KW-1133">Transmembrane helix</keyword>
<feature type="transmembrane region" description="Helical" evidence="1">
    <location>
        <begin position="12"/>
        <end position="34"/>
    </location>
</feature>
<keyword evidence="1" id="KW-0812">Transmembrane</keyword>
<sequence>MSSIFQAPWVSYFLTTITTIIYLLVGLTLCLIGAHQESWYELRKWHRRYMDYRIGGSIAYEDIAFWPLTWTGIVVYTVYRRGCFTSSSIDGELHLDDIRLLEELEVQKSAAAGRGCSVTNWNWSYGGRAQGRRTKHRLHRDDGRQSLIAVPQRVKQIGLWVFRRENEPAIVEEHALQDV</sequence>
<protein>
    <submittedName>
        <fullName evidence="2">Uncharacterized protein</fullName>
    </submittedName>
</protein>
<keyword evidence="1" id="KW-0472">Membrane</keyword>
<dbReference type="EMBL" id="JAGPXC010000002">
    <property type="protein sequence ID" value="KAH6658166.1"/>
    <property type="molecule type" value="Genomic_DNA"/>
</dbReference>